<dbReference type="PaxDb" id="187420-MTH_636"/>
<organism evidence="2 3">
    <name type="scientific">Methanothermobacter thermautotrophicus (strain ATCC 29096 / DSM 1053 / JCM 10044 / NBRC 100330 / Delta H)</name>
    <name type="common">Methanobacterium thermoautotrophicum</name>
    <dbReference type="NCBI Taxonomy" id="187420"/>
    <lineage>
        <taxon>Archaea</taxon>
        <taxon>Methanobacteriati</taxon>
        <taxon>Methanobacteriota</taxon>
        <taxon>Methanomada group</taxon>
        <taxon>Methanobacteria</taxon>
        <taxon>Methanobacteriales</taxon>
        <taxon>Methanobacteriaceae</taxon>
        <taxon>Methanothermobacter</taxon>
    </lineage>
</organism>
<proteinExistence type="predicted"/>
<evidence type="ECO:0000313" key="2">
    <source>
        <dbReference type="EMBL" id="AAB85142.1"/>
    </source>
</evidence>
<keyword evidence="1" id="KW-0812">Transmembrane</keyword>
<accession>O26733</accession>
<dbReference type="EMBL" id="AE000666">
    <property type="protein sequence ID" value="AAB85142.1"/>
    <property type="molecule type" value="Genomic_DNA"/>
</dbReference>
<name>O26733_METTH</name>
<reference evidence="2 3" key="1">
    <citation type="journal article" date="1997" name="J. Bacteriol.">
        <title>Complete genome sequence of Methanobacterium thermoautotrophicum deltaH: functional analysis and comparative genomics.</title>
        <authorList>
            <person name="Smith D.R."/>
            <person name="Doucette-Stamm L.A."/>
            <person name="Deloughery C."/>
            <person name="Lee H.-M."/>
            <person name="Dubois J."/>
            <person name="Aldredge T."/>
            <person name="Bashirzadeh R."/>
            <person name="Blakely D."/>
            <person name="Cook R."/>
            <person name="Gilbert K."/>
            <person name="Harrison D."/>
            <person name="Hoang L."/>
            <person name="Keagle P."/>
            <person name="Lumm W."/>
            <person name="Pothier B."/>
            <person name="Qiu D."/>
            <person name="Spadafora R."/>
            <person name="Vicare R."/>
            <person name="Wang Y."/>
            <person name="Wierzbowski J."/>
            <person name="Gibson R."/>
            <person name="Jiwani N."/>
            <person name="Caruso A."/>
            <person name="Bush D."/>
            <person name="Safer H."/>
            <person name="Patwell D."/>
            <person name="Prabhakar S."/>
            <person name="McDougall S."/>
            <person name="Shimer G."/>
            <person name="Goyal A."/>
            <person name="Pietrovski S."/>
            <person name="Church G.M."/>
            <person name="Daniels C.J."/>
            <person name="Mao J.-i."/>
            <person name="Rice P."/>
            <person name="Nolling J."/>
            <person name="Reeve J.N."/>
        </authorList>
    </citation>
    <scope>NUCLEOTIDE SEQUENCE [LARGE SCALE GENOMIC DNA]</scope>
    <source>
        <strain evidence="3">ATCC 29096 / DSM 1053 / JCM 10044 / NBRC 100330 / Delta H</strain>
    </source>
</reference>
<dbReference type="Proteomes" id="UP000005223">
    <property type="component" value="Chromosome"/>
</dbReference>
<dbReference type="STRING" id="187420.MTH_636"/>
<evidence type="ECO:0000256" key="1">
    <source>
        <dbReference type="SAM" id="Phobius"/>
    </source>
</evidence>
<protein>
    <submittedName>
        <fullName evidence="2">Uncharacterized protein</fullName>
    </submittedName>
</protein>
<dbReference type="HOGENOM" id="CLU_176004_0_0_2"/>
<feature type="transmembrane region" description="Helical" evidence="1">
    <location>
        <begin position="78"/>
        <end position="103"/>
    </location>
</feature>
<evidence type="ECO:0000313" key="3">
    <source>
        <dbReference type="Proteomes" id="UP000005223"/>
    </source>
</evidence>
<keyword evidence="1" id="KW-0472">Membrane</keyword>
<keyword evidence="3" id="KW-1185">Reference proteome</keyword>
<sequence length="106" mass="11544">MNVLRAVIKCTENFISHQDKKNNWRLEMISTVTTTTTTTVTTADVMTYSIIAVIALIGFLAVKEVLSSDETGNETLKALVSGSNVAILPLLIVFAAIVIYRVLTIV</sequence>
<keyword evidence="1" id="KW-1133">Transmembrane helix</keyword>
<dbReference type="KEGG" id="mth:MTH_636"/>
<dbReference type="InParanoid" id="O26733"/>
<dbReference type="AlphaFoldDB" id="O26733"/>
<dbReference type="EnsemblBacteria" id="AAB85142">
    <property type="protein sequence ID" value="AAB85142"/>
    <property type="gene ID" value="MTH_636"/>
</dbReference>
<dbReference type="PIR" id="F69184">
    <property type="entry name" value="F69184"/>
</dbReference>
<dbReference type="PATRIC" id="fig|187420.15.peg.617"/>
<gene>
    <name evidence="2" type="ordered locus">MTH_636</name>
</gene>
<feature type="transmembrane region" description="Helical" evidence="1">
    <location>
        <begin position="45"/>
        <end position="66"/>
    </location>
</feature>